<dbReference type="AlphaFoldDB" id="A0A0E3SB98"/>
<name>A0A0E3SB98_9EURY</name>
<keyword evidence="1" id="KW-0547">Nucleotide-binding</keyword>
<dbReference type="NCBIfam" id="TIGR01687">
    <property type="entry name" value="moaD_arch"/>
    <property type="match status" value="1"/>
</dbReference>
<dbReference type="GO" id="GO:0006777">
    <property type="term" value="P:Mo-molybdopterin cofactor biosynthetic process"/>
    <property type="evidence" value="ECO:0007669"/>
    <property type="project" value="InterPro"/>
</dbReference>
<evidence type="ECO:0000256" key="1">
    <source>
        <dbReference type="ARBA" id="ARBA00022741"/>
    </source>
</evidence>
<dbReference type="Pfam" id="PF02597">
    <property type="entry name" value="ThiS"/>
    <property type="match status" value="1"/>
</dbReference>
<dbReference type="EMBL" id="CP009516">
    <property type="protein sequence ID" value="AKB79074.1"/>
    <property type="molecule type" value="Genomic_DNA"/>
</dbReference>
<dbReference type="HOGENOM" id="CLU_114601_1_2_2"/>
<dbReference type="Gene3D" id="3.10.20.30">
    <property type="match status" value="1"/>
</dbReference>
<dbReference type="CDD" id="cd17040">
    <property type="entry name" value="Ubl_MoaD_like"/>
    <property type="match status" value="1"/>
</dbReference>
<reference evidence="2 3" key="1">
    <citation type="submission" date="2014-07" db="EMBL/GenBank/DDBJ databases">
        <title>Methanogenic archaea and the global carbon cycle.</title>
        <authorList>
            <person name="Henriksen J.R."/>
            <person name="Luke J."/>
            <person name="Reinhart S."/>
            <person name="Benedict M.N."/>
            <person name="Youngblut N.D."/>
            <person name="Metcalf M.E."/>
            <person name="Whitaker R.J."/>
            <person name="Metcalf W.W."/>
        </authorList>
    </citation>
    <scope>NUCLEOTIDE SEQUENCE [LARGE SCALE GENOMIC DNA]</scope>
    <source>
        <strain evidence="2 3">HB-1</strain>
    </source>
</reference>
<keyword evidence="3" id="KW-1185">Reference proteome</keyword>
<dbReference type="InterPro" id="IPR016155">
    <property type="entry name" value="Mopterin_synth/thiamin_S_b"/>
</dbReference>
<proteinExistence type="predicted"/>
<dbReference type="InterPro" id="IPR044672">
    <property type="entry name" value="MOCS2A"/>
</dbReference>
<accession>A0A0E3SB98</accession>
<organism evidence="2 3">
    <name type="scientific">Methanosarcina horonobensis HB-1 = JCM 15518</name>
    <dbReference type="NCBI Taxonomy" id="1434110"/>
    <lineage>
        <taxon>Archaea</taxon>
        <taxon>Methanobacteriati</taxon>
        <taxon>Methanobacteriota</taxon>
        <taxon>Stenosarchaea group</taxon>
        <taxon>Methanomicrobia</taxon>
        <taxon>Methanosarcinales</taxon>
        <taxon>Methanosarcinaceae</taxon>
        <taxon>Methanosarcina</taxon>
    </lineage>
</organism>
<dbReference type="GO" id="GO:0000166">
    <property type="term" value="F:nucleotide binding"/>
    <property type="evidence" value="ECO:0007669"/>
    <property type="project" value="UniProtKB-KW"/>
</dbReference>
<evidence type="ECO:0000313" key="2">
    <source>
        <dbReference type="EMBL" id="AKB79074.1"/>
    </source>
</evidence>
<dbReference type="InterPro" id="IPR012675">
    <property type="entry name" value="Beta-grasp_dom_sf"/>
</dbReference>
<dbReference type="PATRIC" id="fig|1434110.4.peg.3331"/>
<dbReference type="InterPro" id="IPR003749">
    <property type="entry name" value="ThiS/MoaD-like"/>
</dbReference>
<evidence type="ECO:0000313" key="3">
    <source>
        <dbReference type="Proteomes" id="UP000033101"/>
    </source>
</evidence>
<dbReference type="PANTHER" id="PTHR33359">
    <property type="entry name" value="MOLYBDOPTERIN SYNTHASE SULFUR CARRIER SUBUNIT"/>
    <property type="match status" value="1"/>
</dbReference>
<dbReference type="InterPro" id="IPR010038">
    <property type="entry name" value="MoaD_arc-typ"/>
</dbReference>
<protein>
    <submittedName>
        <fullName evidence="2">Molybdenum cofactor biosynthesis protein MoaD</fullName>
    </submittedName>
</protein>
<dbReference type="OrthoDB" id="98357at2157"/>
<dbReference type="GO" id="GO:1990133">
    <property type="term" value="C:molybdopterin adenylyltransferase complex"/>
    <property type="evidence" value="ECO:0007669"/>
    <property type="project" value="TreeGrafter"/>
</dbReference>
<dbReference type="PANTHER" id="PTHR33359:SF1">
    <property type="entry name" value="MOLYBDOPTERIN SYNTHASE SULFUR CARRIER SUBUNIT"/>
    <property type="match status" value="1"/>
</dbReference>
<gene>
    <name evidence="2" type="ORF">MSHOH_2591</name>
</gene>
<dbReference type="KEGG" id="mhor:MSHOH_2591"/>
<dbReference type="SUPFAM" id="SSF54285">
    <property type="entry name" value="MoaD/ThiS"/>
    <property type="match status" value="1"/>
</dbReference>
<sequence length="100" mass="11084">MENAGKMKVNVKFLASIREIVGAHEIRFELNSGDTVKDLLELLESRFGVEFKEAAGKPFEDENPRIRFLVNGRDVDFLKGPETELKEGDLVVLIPPVGGG</sequence>
<dbReference type="STRING" id="1434110.MSHOH_2591"/>
<dbReference type="Proteomes" id="UP000033101">
    <property type="component" value="Chromosome"/>
</dbReference>